<reference evidence="9" key="1">
    <citation type="submission" date="2022-10" db="EMBL/GenBank/DDBJ databases">
        <title>Candidatus Kirkpatrella diaphorinas gen. nov., sp. nov., an uncultured endosymbiont identified in a population of Diaphorina citri from Hawaii.</title>
        <authorList>
            <person name="Henry E.M."/>
            <person name="Carlson C.R."/>
            <person name="Kuo Y.-W."/>
        </authorList>
    </citation>
    <scope>NUCLEOTIDE SEQUENCE</scope>
    <source>
        <strain evidence="9">CADCRV1</strain>
    </source>
</reference>
<evidence type="ECO:0000313" key="10">
    <source>
        <dbReference type="Proteomes" id="UP001163831"/>
    </source>
</evidence>
<keyword evidence="10" id="KW-1185">Reference proteome</keyword>
<dbReference type="NCBIfam" id="TIGR00644">
    <property type="entry name" value="recJ"/>
    <property type="match status" value="1"/>
</dbReference>
<keyword evidence="4" id="KW-0378">Hydrolase</keyword>
<dbReference type="InterPro" id="IPR051673">
    <property type="entry name" value="SSDNA_exonuclease_RecJ"/>
</dbReference>
<dbReference type="PANTHER" id="PTHR30255">
    <property type="entry name" value="SINGLE-STRANDED-DNA-SPECIFIC EXONUCLEASE RECJ"/>
    <property type="match status" value="1"/>
</dbReference>
<dbReference type="PANTHER" id="PTHR30255:SF2">
    <property type="entry name" value="SINGLE-STRANDED-DNA-SPECIFIC EXONUCLEASE RECJ"/>
    <property type="match status" value="1"/>
</dbReference>
<comment type="similarity">
    <text evidence="1">Belongs to the RecJ family.</text>
</comment>
<dbReference type="Pfam" id="PF17768">
    <property type="entry name" value="RecJ_OB"/>
    <property type="match status" value="1"/>
</dbReference>
<dbReference type="InterPro" id="IPR003156">
    <property type="entry name" value="DHHA1_dom"/>
</dbReference>
<feature type="domain" description="RecJ OB" evidence="8">
    <location>
        <begin position="488"/>
        <end position="599"/>
    </location>
</feature>
<evidence type="ECO:0000259" key="7">
    <source>
        <dbReference type="Pfam" id="PF02272"/>
    </source>
</evidence>
<name>A0ABY6GIL3_9PROT</name>
<dbReference type="EMBL" id="CP107052">
    <property type="protein sequence ID" value="UYH50901.1"/>
    <property type="molecule type" value="Genomic_DNA"/>
</dbReference>
<feature type="domain" description="DHHA1" evidence="7">
    <location>
        <begin position="384"/>
        <end position="474"/>
    </location>
</feature>
<dbReference type="Pfam" id="PF01368">
    <property type="entry name" value="DHH"/>
    <property type="match status" value="1"/>
</dbReference>
<evidence type="ECO:0000256" key="1">
    <source>
        <dbReference type="ARBA" id="ARBA00005915"/>
    </source>
</evidence>
<evidence type="ECO:0000259" key="6">
    <source>
        <dbReference type="Pfam" id="PF01368"/>
    </source>
</evidence>
<evidence type="ECO:0000256" key="5">
    <source>
        <dbReference type="ARBA" id="ARBA00022839"/>
    </source>
</evidence>
<evidence type="ECO:0000256" key="2">
    <source>
        <dbReference type="ARBA" id="ARBA00019841"/>
    </source>
</evidence>
<proteinExistence type="inferred from homology"/>
<organism evidence="9 10">
    <name type="scientific">Candidatus Kirkpatrickella diaphorinae</name>
    <dbReference type="NCBI Taxonomy" id="2984322"/>
    <lineage>
        <taxon>Bacteria</taxon>
        <taxon>Pseudomonadati</taxon>
        <taxon>Pseudomonadota</taxon>
        <taxon>Alphaproteobacteria</taxon>
        <taxon>Acetobacterales</taxon>
        <taxon>Acetobacteraceae</taxon>
        <taxon>Candidatus Kirkpatrickella</taxon>
    </lineage>
</organism>
<keyword evidence="5 9" id="KW-0269">Exonuclease</keyword>
<sequence length="605" mass="64368">MQEDTAPPPARNHVLDVTHSGQGKAWVWRHEAMDDALTERVSFAMAQKLGLSELTCRLLTSRGIGIDAAETFLSPRLRDTMPDPLCLRDMDRAVACLTDIVLQQQNVGILGDYDVDGGCGTALLTETLSELGCQVHTHIPDRIAEGYGPNAPAIEGLLAKGAATIICVDCGTAAMEVLDPFSGRVPMIVLDHHKPDGARLPQAIIVNPNRLDCDSQLGTLCAAGVVLMTLIALSRSLAAAGFFETRRRPDLMSKLDLVALATICDVMPLQGLNRALVAQGLKVMAQGRRLGLSTLASVAGVDTPGSATACGFFLGPRINAGGRIARADLGLKLLLSQDVHEARTLATELDDINARRRDVESAILTAAEAQAEAQIAAGARFIFVHDPSWHPGIVGIVAGRLKERFNCPVFVGAEKDGVIKGSARSVPGLDVGLAVINARQKNLLTTGGGHAMAAGFGLPASQVEDLRAFLDAAFTAQASQPREAVMPIDAVMTLRGAHAALAHEIARLAPFGAGNDEPVLAIPRLRCVKCDRIGRDGNTLRVIMQDEFSNRLKGLVFRAADKAFCALLEDRSMKPLHIAGHLKCDMWQGQENLTFFICDAAPVGA</sequence>
<accession>A0ABY6GIL3</accession>
<dbReference type="Pfam" id="PF02272">
    <property type="entry name" value="DHHA1"/>
    <property type="match status" value="1"/>
</dbReference>
<dbReference type="SUPFAM" id="SSF64182">
    <property type="entry name" value="DHH phosphoesterases"/>
    <property type="match status" value="1"/>
</dbReference>
<gene>
    <name evidence="9" type="primary">recJ</name>
    <name evidence="9" type="ORF">N5W20_07275</name>
</gene>
<feature type="domain" description="DDH" evidence="6">
    <location>
        <begin position="107"/>
        <end position="231"/>
    </location>
</feature>
<evidence type="ECO:0000259" key="8">
    <source>
        <dbReference type="Pfam" id="PF17768"/>
    </source>
</evidence>
<dbReference type="InterPro" id="IPR041122">
    <property type="entry name" value="RecJ_OB"/>
</dbReference>
<dbReference type="Gene3D" id="3.10.310.30">
    <property type="match status" value="1"/>
</dbReference>
<keyword evidence="3" id="KW-0540">Nuclease</keyword>
<dbReference type="GO" id="GO:0004527">
    <property type="term" value="F:exonuclease activity"/>
    <property type="evidence" value="ECO:0007669"/>
    <property type="project" value="UniProtKB-KW"/>
</dbReference>
<evidence type="ECO:0000256" key="3">
    <source>
        <dbReference type="ARBA" id="ARBA00022722"/>
    </source>
</evidence>
<evidence type="ECO:0000256" key="4">
    <source>
        <dbReference type="ARBA" id="ARBA00022801"/>
    </source>
</evidence>
<dbReference type="Proteomes" id="UP001163831">
    <property type="component" value="Chromosome"/>
</dbReference>
<dbReference type="InterPro" id="IPR038763">
    <property type="entry name" value="DHH_sf"/>
</dbReference>
<evidence type="ECO:0000313" key="9">
    <source>
        <dbReference type="EMBL" id="UYH50901.1"/>
    </source>
</evidence>
<dbReference type="InterPro" id="IPR004610">
    <property type="entry name" value="RecJ"/>
</dbReference>
<dbReference type="InterPro" id="IPR001667">
    <property type="entry name" value="DDH_dom"/>
</dbReference>
<protein>
    <recommendedName>
        <fullName evidence="2">Single-stranded-DNA-specific exonuclease RecJ</fullName>
    </recommendedName>
</protein>
<dbReference type="Gene3D" id="3.90.1640.30">
    <property type="match status" value="1"/>
</dbReference>